<dbReference type="GeneID" id="55810999"/>
<dbReference type="EMBL" id="MH744419">
    <property type="protein sequence ID" value="AYD81547.1"/>
    <property type="molecule type" value="Genomic_DNA"/>
</dbReference>
<evidence type="ECO:0000313" key="1">
    <source>
        <dbReference type="EMBL" id="AYD81547.1"/>
    </source>
</evidence>
<sequence>MTTNAQAALLAAATVHKGRKTPPAAVKLLAESFKNWLDWQDTQQAEADKAALIQIYPGYCLQHLKDQYASYWGPPDGHLAVRLINPGEQCNTRECFQDDPTNPHARKATDK</sequence>
<name>A0A386K928_9CAUD</name>
<reference evidence="1 2" key="1">
    <citation type="submission" date="2018-08" db="EMBL/GenBank/DDBJ databases">
        <authorList>
            <person name="Edupali M."/>
            <person name="Eltaeb M."/>
            <person name="Griswold I."/>
            <person name="Han P."/>
            <person name="Iszauk E."/>
            <person name="Joshi S."/>
            <person name="Kim Y."/>
            <person name="Krakopolsky K."/>
            <person name="Kubyshko V."/>
            <person name="Lee J."/>
            <person name="Lee N.Y."/>
            <person name="Lumaj G."/>
            <person name="Muskovitz J."/>
            <person name="Ning J."/>
            <person name="Noll E."/>
            <person name="Persaud B."/>
            <person name="Shankar N."/>
            <person name="Shim K."/>
            <person name="Srinivasan C."/>
            <person name="Yoon I."/>
            <person name="Zhang S."/>
            <person name="Ziausyte U."/>
            <person name="Jarvik J.W."/>
            <person name="Mcguier N."/>
            <person name="Lopez A.J."/>
            <person name="Garlena R.A."/>
            <person name="Russell D.A."/>
            <person name="Pope W.H."/>
            <person name="Jacobs-Sera D."/>
            <person name="Hatfull G.F."/>
        </authorList>
    </citation>
    <scope>NUCLEOTIDE SEQUENCE [LARGE SCALE GENOMIC DNA]</scope>
</reference>
<dbReference type="KEGG" id="vg:55810999"/>
<accession>A0A386K928</accession>
<organism evidence="1 2">
    <name type="scientific">Arthrobacter phage KBurrousTX</name>
    <dbReference type="NCBI Taxonomy" id="2315608"/>
    <lineage>
        <taxon>Viruses</taxon>
        <taxon>Duplodnaviria</taxon>
        <taxon>Heunggongvirae</taxon>
        <taxon>Uroviricota</taxon>
        <taxon>Caudoviricetes</taxon>
        <taxon>Klausavirus</taxon>
        <taxon>Klausavirus kburrousTX</taxon>
    </lineage>
</organism>
<protein>
    <submittedName>
        <fullName evidence="1">Uncharacterized protein</fullName>
    </submittedName>
</protein>
<keyword evidence="2" id="KW-1185">Reference proteome</keyword>
<dbReference type="RefSeq" id="YP_009881726.1">
    <property type="nucleotide sequence ID" value="NC_049442.1"/>
</dbReference>
<proteinExistence type="predicted"/>
<dbReference type="Proteomes" id="UP000278416">
    <property type="component" value="Segment"/>
</dbReference>
<gene>
    <name evidence="1" type="primary">53</name>
    <name evidence="1" type="ORF">KBurrousTX_53</name>
</gene>
<evidence type="ECO:0000313" key="2">
    <source>
        <dbReference type="Proteomes" id="UP000278416"/>
    </source>
</evidence>